<feature type="chain" id="PRO_5007592922" description="Peptidase S28 family protein" evidence="7">
    <location>
        <begin position="23"/>
        <end position="552"/>
    </location>
</feature>
<keyword evidence="6" id="KW-0812">Transmembrane</keyword>
<dbReference type="SUPFAM" id="SSF53474">
    <property type="entry name" value="alpha/beta-Hydrolases"/>
    <property type="match status" value="1"/>
</dbReference>
<protein>
    <recommendedName>
        <fullName evidence="10">Peptidase S28 family protein</fullName>
    </recommendedName>
</protein>
<dbReference type="InterPro" id="IPR029058">
    <property type="entry name" value="AB_hydrolase_fold"/>
</dbReference>
<keyword evidence="3 7" id="KW-0732">Signal</keyword>
<dbReference type="InterPro" id="IPR008758">
    <property type="entry name" value="Peptidase_S28"/>
</dbReference>
<dbReference type="Proteomes" id="UP000076078">
    <property type="component" value="Unassembled WGS sequence"/>
</dbReference>
<feature type="signal peptide" evidence="7">
    <location>
        <begin position="1"/>
        <end position="22"/>
    </location>
</feature>
<dbReference type="Pfam" id="PF05577">
    <property type="entry name" value="Peptidase_S28"/>
    <property type="match status" value="1"/>
</dbReference>
<dbReference type="EMBL" id="LODT01000042">
    <property type="protein sequence ID" value="KYQ89124.1"/>
    <property type="molecule type" value="Genomic_DNA"/>
</dbReference>
<accession>A0A151Z5P5</accession>
<keyword evidence="6" id="KW-1133">Transmembrane helix</keyword>
<dbReference type="Gene3D" id="1.20.120.980">
    <property type="entry name" value="Serine carboxypeptidase S28, SKS domain"/>
    <property type="match status" value="1"/>
</dbReference>
<evidence type="ECO:0000256" key="7">
    <source>
        <dbReference type="SAM" id="SignalP"/>
    </source>
</evidence>
<dbReference type="PANTHER" id="PTHR11010:SF33">
    <property type="entry name" value="SERINE PROTEASE K12H4.7"/>
    <property type="match status" value="1"/>
</dbReference>
<keyword evidence="6" id="KW-0472">Membrane</keyword>
<dbReference type="GO" id="GO:0008239">
    <property type="term" value="F:dipeptidyl-peptidase activity"/>
    <property type="evidence" value="ECO:0007669"/>
    <property type="project" value="TreeGrafter"/>
</dbReference>
<name>A0A151Z5P5_TIELA</name>
<dbReference type="AlphaFoldDB" id="A0A151Z5P5"/>
<evidence type="ECO:0000313" key="9">
    <source>
        <dbReference type="Proteomes" id="UP000076078"/>
    </source>
</evidence>
<keyword evidence="9" id="KW-1185">Reference proteome</keyword>
<dbReference type="GO" id="GO:0070008">
    <property type="term" value="F:serine-type exopeptidase activity"/>
    <property type="evidence" value="ECO:0007669"/>
    <property type="project" value="InterPro"/>
</dbReference>
<sequence length="552" mass="62858">MKIKIIINLFLILFIYWNQSLPLDDLKPAAYYNFTQQIDHFGIEINLSNQAKTFQQRYCINKKFVEKNKQPPAVFLIIGGESPLVSEVVNRMPFIQVANETKSLIIALEVRFYGQSQPFKMSSANELNYLTTEQIIEDIANFQESITRMYKIPDSKWIIMGCSYAGTLSAWYRLQYPHLAYAAISSSSPLRAELKFEEFDLKVRGCLGPQCSKALKVLFTHIQTSLNVNASAVKSGFQCPQTLDDKMFLFMLSEALTYSVQYNAKFHLIENICPKLIENIQKPPQMLEIFKGYVKDMFFYHKNSCMDYDLYEFSNSNHIDQSGTRSWAWQLCKEYGWFTTPADNDSFKSQTINECWWTQEVCKKMFGKAMAPRVDHINTLYDIKHFKLMNNILFTGCQADPWDSLSIGSNPANAPYSTIISIPNESHCANWYAETPSDSKELRDARVYTNSIIRQFVNPTCKQTECDKKKGLCTIKRLNSTSWVATSVCVPLPQGVTSPCCGTQSKLLDISPPVPKEQVPCPNCFSSSSSLPLICNLILYCIVVAVIVLVAI</sequence>
<dbReference type="OrthoDB" id="1735038at2759"/>
<evidence type="ECO:0000256" key="2">
    <source>
        <dbReference type="ARBA" id="ARBA00022670"/>
    </source>
</evidence>
<keyword evidence="2" id="KW-0645">Protease</keyword>
<dbReference type="OMA" id="ESHCANW"/>
<keyword evidence="5" id="KW-0325">Glycoprotein</keyword>
<reference evidence="8 9" key="1">
    <citation type="submission" date="2015-12" db="EMBL/GenBank/DDBJ databases">
        <title>Dictyostelia acquired genes for synthesis and detection of signals that induce cell-type specialization by lateral gene transfer from prokaryotes.</title>
        <authorList>
            <person name="Gloeckner G."/>
            <person name="Schaap P."/>
        </authorList>
    </citation>
    <scope>NUCLEOTIDE SEQUENCE [LARGE SCALE GENOMIC DNA]</scope>
    <source>
        <strain evidence="8 9">TK</strain>
    </source>
</reference>
<evidence type="ECO:0008006" key="10">
    <source>
        <dbReference type="Google" id="ProtNLM"/>
    </source>
</evidence>
<evidence type="ECO:0000256" key="5">
    <source>
        <dbReference type="ARBA" id="ARBA00023180"/>
    </source>
</evidence>
<evidence type="ECO:0000256" key="4">
    <source>
        <dbReference type="ARBA" id="ARBA00022801"/>
    </source>
</evidence>
<evidence type="ECO:0000256" key="1">
    <source>
        <dbReference type="ARBA" id="ARBA00011079"/>
    </source>
</evidence>
<comment type="caution">
    <text evidence="8">The sequence shown here is derived from an EMBL/GenBank/DDBJ whole genome shotgun (WGS) entry which is preliminary data.</text>
</comment>
<evidence type="ECO:0000313" key="8">
    <source>
        <dbReference type="EMBL" id="KYQ89124.1"/>
    </source>
</evidence>
<feature type="transmembrane region" description="Helical" evidence="6">
    <location>
        <begin position="531"/>
        <end position="551"/>
    </location>
</feature>
<dbReference type="InterPro" id="IPR042269">
    <property type="entry name" value="Ser_carbopepase_S28_SKS"/>
</dbReference>
<dbReference type="PANTHER" id="PTHR11010">
    <property type="entry name" value="PROTEASE S28 PRO-X CARBOXYPEPTIDASE-RELATED"/>
    <property type="match status" value="1"/>
</dbReference>
<keyword evidence="4" id="KW-0378">Hydrolase</keyword>
<proteinExistence type="inferred from homology"/>
<organism evidence="8 9">
    <name type="scientific">Tieghemostelium lacteum</name>
    <name type="common">Slime mold</name>
    <name type="synonym">Dictyostelium lacteum</name>
    <dbReference type="NCBI Taxonomy" id="361077"/>
    <lineage>
        <taxon>Eukaryota</taxon>
        <taxon>Amoebozoa</taxon>
        <taxon>Evosea</taxon>
        <taxon>Eumycetozoa</taxon>
        <taxon>Dictyostelia</taxon>
        <taxon>Dictyosteliales</taxon>
        <taxon>Raperosteliaceae</taxon>
        <taxon>Tieghemostelium</taxon>
    </lineage>
</organism>
<gene>
    <name evidence="8" type="ORF">DLAC_10364</name>
</gene>
<evidence type="ECO:0000256" key="6">
    <source>
        <dbReference type="SAM" id="Phobius"/>
    </source>
</evidence>
<dbReference type="Gene3D" id="3.40.50.1820">
    <property type="entry name" value="alpha/beta hydrolase"/>
    <property type="match status" value="1"/>
</dbReference>
<evidence type="ECO:0000256" key="3">
    <source>
        <dbReference type="ARBA" id="ARBA00022729"/>
    </source>
</evidence>
<dbReference type="GO" id="GO:0006508">
    <property type="term" value="P:proteolysis"/>
    <property type="evidence" value="ECO:0007669"/>
    <property type="project" value="UniProtKB-KW"/>
</dbReference>
<dbReference type="InParanoid" id="A0A151Z5P5"/>
<comment type="similarity">
    <text evidence="1">Belongs to the peptidase S28 family.</text>
</comment>